<dbReference type="Proteomes" id="UP000008810">
    <property type="component" value="Chromosome 5"/>
</dbReference>
<organism evidence="1">
    <name type="scientific">Brachypodium distachyon</name>
    <name type="common">Purple false brome</name>
    <name type="synonym">Trachynia distachya</name>
    <dbReference type="NCBI Taxonomy" id="15368"/>
    <lineage>
        <taxon>Eukaryota</taxon>
        <taxon>Viridiplantae</taxon>
        <taxon>Streptophyta</taxon>
        <taxon>Embryophyta</taxon>
        <taxon>Tracheophyta</taxon>
        <taxon>Spermatophyta</taxon>
        <taxon>Magnoliopsida</taxon>
        <taxon>Liliopsida</taxon>
        <taxon>Poales</taxon>
        <taxon>Poaceae</taxon>
        <taxon>BOP clade</taxon>
        <taxon>Pooideae</taxon>
        <taxon>Stipodae</taxon>
        <taxon>Brachypodieae</taxon>
        <taxon>Brachypodium</taxon>
    </lineage>
</organism>
<reference evidence="1" key="2">
    <citation type="submission" date="2017-06" db="EMBL/GenBank/DDBJ databases">
        <title>WGS assembly of Brachypodium distachyon.</title>
        <authorList>
            <consortium name="The International Brachypodium Initiative"/>
            <person name="Lucas S."/>
            <person name="Harmon-Smith M."/>
            <person name="Lail K."/>
            <person name="Tice H."/>
            <person name="Grimwood J."/>
            <person name="Bruce D."/>
            <person name="Barry K."/>
            <person name="Shu S."/>
            <person name="Lindquist E."/>
            <person name="Wang M."/>
            <person name="Pitluck S."/>
            <person name="Vogel J.P."/>
            <person name="Garvin D.F."/>
            <person name="Mockler T.C."/>
            <person name="Schmutz J."/>
            <person name="Rokhsar D."/>
            <person name="Bevan M.W."/>
        </authorList>
    </citation>
    <scope>NUCLEOTIDE SEQUENCE</scope>
    <source>
        <strain evidence="1">Bd21</strain>
    </source>
</reference>
<dbReference type="Gramene" id="PNT62198">
    <property type="protein sequence ID" value="PNT62198"/>
    <property type="gene ID" value="BRADI_5g26961v3"/>
</dbReference>
<evidence type="ECO:0000313" key="2">
    <source>
        <dbReference type="EnsemblPlants" id="PNT62198"/>
    </source>
</evidence>
<dbReference type="EnsemblPlants" id="PNT62198">
    <property type="protein sequence ID" value="PNT62198"/>
    <property type="gene ID" value="BRADI_5g26961v3"/>
</dbReference>
<name>A0A2K2CJI8_BRADI</name>
<protein>
    <submittedName>
        <fullName evidence="1 2">Uncharacterized protein</fullName>
    </submittedName>
</protein>
<dbReference type="InParanoid" id="A0A2K2CJI8"/>
<sequence length="140" mass="15381">MNPSFYYMSGYLFVLNYLLCSNNPHAIVSCAPHNILPTGHELVVCVGLQQTDKSEYDNDSRSLLLFANLQHGSNGELTELLPHPRGDPGVITSASRRIAYHLGYVVVVGSVLLRGTRGTLIHGAPPLHNILLKKNEFSNL</sequence>
<evidence type="ECO:0000313" key="3">
    <source>
        <dbReference type="Proteomes" id="UP000008810"/>
    </source>
</evidence>
<accession>A0A2K2CJI8</accession>
<dbReference type="AlphaFoldDB" id="A0A2K2CJI8"/>
<gene>
    <name evidence="1" type="ORF">BRADI_5g26961v3</name>
</gene>
<evidence type="ECO:0000313" key="1">
    <source>
        <dbReference type="EMBL" id="PNT62198.1"/>
    </source>
</evidence>
<dbReference type="EMBL" id="CM000884">
    <property type="protein sequence ID" value="PNT62198.1"/>
    <property type="molecule type" value="Genomic_DNA"/>
</dbReference>
<proteinExistence type="predicted"/>
<reference evidence="1 2" key="1">
    <citation type="journal article" date="2010" name="Nature">
        <title>Genome sequencing and analysis of the model grass Brachypodium distachyon.</title>
        <authorList>
            <consortium name="International Brachypodium Initiative"/>
        </authorList>
    </citation>
    <scope>NUCLEOTIDE SEQUENCE [LARGE SCALE GENOMIC DNA]</scope>
    <source>
        <strain evidence="1 2">Bd21</strain>
    </source>
</reference>
<keyword evidence="3" id="KW-1185">Reference proteome</keyword>
<reference evidence="2" key="3">
    <citation type="submission" date="2018-08" db="UniProtKB">
        <authorList>
            <consortium name="EnsemblPlants"/>
        </authorList>
    </citation>
    <scope>IDENTIFICATION</scope>
    <source>
        <strain evidence="2">cv. Bd21</strain>
    </source>
</reference>